<name>Q6YV17_ORYSJ</name>
<protein>
    <submittedName>
        <fullName evidence="2">Uncharacterized protein</fullName>
    </submittedName>
</protein>
<evidence type="ECO:0000256" key="1">
    <source>
        <dbReference type="SAM" id="MobiDB-lite"/>
    </source>
</evidence>
<evidence type="ECO:0000313" key="3">
    <source>
        <dbReference type="Proteomes" id="UP000000763"/>
    </source>
</evidence>
<reference evidence="3" key="2">
    <citation type="journal article" date="2008" name="Nucleic Acids Res.">
        <title>The rice annotation project database (RAP-DB): 2008 update.</title>
        <authorList>
            <consortium name="The rice annotation project (RAP)"/>
        </authorList>
    </citation>
    <scope>GENOME REANNOTATION</scope>
    <source>
        <strain evidence="3">cv. Nipponbare</strain>
    </source>
</reference>
<dbReference type="AlphaFoldDB" id="Q6YV17"/>
<dbReference type="EMBL" id="AP005844">
    <property type="protein sequence ID" value="BAD08112.1"/>
    <property type="molecule type" value="Genomic_DNA"/>
</dbReference>
<organism evidence="2 3">
    <name type="scientific">Oryza sativa subsp. japonica</name>
    <name type="common">Rice</name>
    <dbReference type="NCBI Taxonomy" id="39947"/>
    <lineage>
        <taxon>Eukaryota</taxon>
        <taxon>Viridiplantae</taxon>
        <taxon>Streptophyta</taxon>
        <taxon>Embryophyta</taxon>
        <taxon>Tracheophyta</taxon>
        <taxon>Spermatophyta</taxon>
        <taxon>Magnoliopsida</taxon>
        <taxon>Liliopsida</taxon>
        <taxon>Poales</taxon>
        <taxon>Poaceae</taxon>
        <taxon>BOP clade</taxon>
        <taxon>Oryzoideae</taxon>
        <taxon>Oryzeae</taxon>
        <taxon>Oryzinae</taxon>
        <taxon>Oryza</taxon>
        <taxon>Oryza sativa</taxon>
    </lineage>
</organism>
<feature type="compositionally biased region" description="Basic residues" evidence="1">
    <location>
        <begin position="102"/>
        <end position="113"/>
    </location>
</feature>
<feature type="region of interest" description="Disordered" evidence="1">
    <location>
        <begin position="52"/>
        <end position="113"/>
    </location>
</feature>
<proteinExistence type="predicted"/>
<sequence>MATHGALAGAYAWDSRPGPVNPVKISNSPNIFFFSLPFPIYCGESRTLPACPPPPPPISLPSRRRPSQATPQTLLPPSPPPTAHRHLHLLSPPPPPPDFPARRRTLLGPTHRRPPLGARALRSACARQRRPWTAAPAAASPAAYAGASPRRDRLRSALFWGVWVAGRTNTFRDLSFIDQTPEEAVVAVVRVVRALEFPVYFFPLPREPACTLKQAVRVLMSWVELMLPTRPATMPTYSHRFYTFNQLLIFPM</sequence>
<reference evidence="3" key="1">
    <citation type="journal article" date="2005" name="Nature">
        <title>The map-based sequence of the rice genome.</title>
        <authorList>
            <consortium name="International rice genome sequencing project (IRGSP)"/>
            <person name="Matsumoto T."/>
            <person name="Wu J."/>
            <person name="Kanamori H."/>
            <person name="Katayose Y."/>
            <person name="Fujisawa M."/>
            <person name="Namiki N."/>
            <person name="Mizuno H."/>
            <person name="Yamamoto K."/>
            <person name="Antonio B.A."/>
            <person name="Baba T."/>
            <person name="Sakata K."/>
            <person name="Nagamura Y."/>
            <person name="Aoki H."/>
            <person name="Arikawa K."/>
            <person name="Arita K."/>
            <person name="Bito T."/>
            <person name="Chiden Y."/>
            <person name="Fujitsuka N."/>
            <person name="Fukunaka R."/>
            <person name="Hamada M."/>
            <person name="Harada C."/>
            <person name="Hayashi A."/>
            <person name="Hijishita S."/>
            <person name="Honda M."/>
            <person name="Hosokawa S."/>
            <person name="Ichikawa Y."/>
            <person name="Idonuma A."/>
            <person name="Iijima M."/>
            <person name="Ikeda M."/>
            <person name="Ikeno M."/>
            <person name="Ito K."/>
            <person name="Ito S."/>
            <person name="Ito T."/>
            <person name="Ito Y."/>
            <person name="Ito Y."/>
            <person name="Iwabuchi A."/>
            <person name="Kamiya K."/>
            <person name="Karasawa W."/>
            <person name="Kurita K."/>
            <person name="Katagiri S."/>
            <person name="Kikuta A."/>
            <person name="Kobayashi H."/>
            <person name="Kobayashi N."/>
            <person name="Machita K."/>
            <person name="Maehara T."/>
            <person name="Masukawa M."/>
            <person name="Mizubayashi T."/>
            <person name="Mukai Y."/>
            <person name="Nagasaki H."/>
            <person name="Nagata Y."/>
            <person name="Naito S."/>
            <person name="Nakashima M."/>
            <person name="Nakama Y."/>
            <person name="Nakamichi Y."/>
            <person name="Nakamura M."/>
            <person name="Meguro A."/>
            <person name="Negishi M."/>
            <person name="Ohta I."/>
            <person name="Ohta T."/>
            <person name="Okamoto M."/>
            <person name="Ono N."/>
            <person name="Saji S."/>
            <person name="Sakaguchi M."/>
            <person name="Sakai K."/>
            <person name="Shibata M."/>
            <person name="Shimokawa T."/>
            <person name="Song J."/>
            <person name="Takazaki Y."/>
            <person name="Terasawa K."/>
            <person name="Tsugane M."/>
            <person name="Tsuji K."/>
            <person name="Ueda S."/>
            <person name="Waki K."/>
            <person name="Yamagata H."/>
            <person name="Yamamoto M."/>
            <person name="Yamamoto S."/>
            <person name="Yamane H."/>
            <person name="Yoshiki S."/>
            <person name="Yoshihara R."/>
            <person name="Yukawa K."/>
            <person name="Zhong H."/>
            <person name="Yano M."/>
            <person name="Yuan Q."/>
            <person name="Ouyang S."/>
            <person name="Liu J."/>
            <person name="Jones K.M."/>
            <person name="Gansberger K."/>
            <person name="Moffat K."/>
            <person name="Hill J."/>
            <person name="Bera J."/>
            <person name="Fadrosh D."/>
            <person name="Jin S."/>
            <person name="Johri S."/>
            <person name="Kim M."/>
            <person name="Overton L."/>
            <person name="Reardon M."/>
            <person name="Tsitrin T."/>
            <person name="Vuong H."/>
            <person name="Weaver B."/>
            <person name="Ciecko A."/>
            <person name="Tallon L."/>
            <person name="Jackson J."/>
            <person name="Pai G."/>
            <person name="Aken S.V."/>
            <person name="Utterback T."/>
            <person name="Reidmuller S."/>
            <person name="Feldblyum T."/>
            <person name="Hsiao J."/>
            <person name="Zismann V."/>
            <person name="Iobst S."/>
            <person name="de Vazeille A.R."/>
            <person name="Buell C.R."/>
            <person name="Ying K."/>
            <person name="Li Y."/>
            <person name="Lu T."/>
            <person name="Huang Y."/>
            <person name="Zhao Q."/>
            <person name="Feng Q."/>
            <person name="Zhang L."/>
            <person name="Zhu J."/>
            <person name="Weng Q."/>
            <person name="Mu J."/>
            <person name="Lu Y."/>
            <person name="Fan D."/>
            <person name="Liu Y."/>
            <person name="Guan J."/>
            <person name="Zhang Y."/>
            <person name="Yu S."/>
            <person name="Liu X."/>
            <person name="Zhang Y."/>
            <person name="Hong G."/>
            <person name="Han B."/>
            <person name="Choisne N."/>
            <person name="Demange N."/>
            <person name="Orjeda G."/>
            <person name="Samain S."/>
            <person name="Cattolico L."/>
            <person name="Pelletier E."/>
            <person name="Couloux A."/>
            <person name="Segurens B."/>
            <person name="Wincker P."/>
            <person name="D'Hont A."/>
            <person name="Scarpelli C."/>
            <person name="Weissenbach J."/>
            <person name="Salanoubat M."/>
            <person name="Quetier F."/>
            <person name="Yu Y."/>
            <person name="Kim H.R."/>
            <person name="Rambo T."/>
            <person name="Currie J."/>
            <person name="Collura K."/>
            <person name="Luo M."/>
            <person name="Yang T."/>
            <person name="Ammiraju J.S.S."/>
            <person name="Engler F."/>
            <person name="Soderlund C."/>
            <person name="Wing R.A."/>
            <person name="Palmer L.E."/>
            <person name="de la Bastide M."/>
            <person name="Spiegel L."/>
            <person name="Nascimento L."/>
            <person name="Zutavern T."/>
            <person name="O'Shaughnessy A."/>
            <person name="Dike S."/>
            <person name="Dedhia N."/>
            <person name="Preston R."/>
            <person name="Balija V."/>
            <person name="McCombie W.R."/>
            <person name="Chow T."/>
            <person name="Chen H."/>
            <person name="Chung M."/>
            <person name="Chen C."/>
            <person name="Shaw J."/>
            <person name="Wu H."/>
            <person name="Hsiao K."/>
            <person name="Chao Y."/>
            <person name="Chu M."/>
            <person name="Cheng C."/>
            <person name="Hour A."/>
            <person name="Lee P."/>
            <person name="Lin S."/>
            <person name="Lin Y."/>
            <person name="Liou J."/>
            <person name="Liu S."/>
            <person name="Hsing Y."/>
            <person name="Raghuvanshi S."/>
            <person name="Mohanty A."/>
            <person name="Bharti A.K."/>
            <person name="Gaur A."/>
            <person name="Gupta V."/>
            <person name="Kumar D."/>
            <person name="Ravi V."/>
            <person name="Vij S."/>
            <person name="Kapur A."/>
            <person name="Khurana P."/>
            <person name="Khurana P."/>
            <person name="Khurana J.P."/>
            <person name="Tyagi A.K."/>
            <person name="Gaikwad K."/>
            <person name="Singh A."/>
            <person name="Dalal V."/>
            <person name="Srivastava S."/>
            <person name="Dixit A."/>
            <person name="Pal A.K."/>
            <person name="Ghazi I.A."/>
            <person name="Yadav M."/>
            <person name="Pandit A."/>
            <person name="Bhargava A."/>
            <person name="Sureshbabu K."/>
            <person name="Batra K."/>
            <person name="Sharma T.R."/>
            <person name="Mohapatra T."/>
            <person name="Singh N.K."/>
            <person name="Messing J."/>
            <person name="Nelson A.B."/>
            <person name="Fuks G."/>
            <person name="Kavchok S."/>
            <person name="Keizer G."/>
            <person name="Linton E."/>
            <person name="Llaca V."/>
            <person name="Song R."/>
            <person name="Tanyolac B."/>
            <person name="Young S."/>
            <person name="Ho-Il K."/>
            <person name="Hahn J.H."/>
            <person name="Sangsakoo G."/>
            <person name="Vanavichit A."/>
            <person name="de Mattos Luiz.A.T."/>
            <person name="Zimmer P.D."/>
            <person name="Malone G."/>
            <person name="Dellagostin O."/>
            <person name="de Oliveira A.C."/>
            <person name="Bevan M."/>
            <person name="Bancroft I."/>
            <person name="Minx P."/>
            <person name="Cordum H."/>
            <person name="Wilson R."/>
            <person name="Cheng Z."/>
            <person name="Jin W."/>
            <person name="Jiang J."/>
            <person name="Leong S.A."/>
            <person name="Iwama H."/>
            <person name="Gojobori T."/>
            <person name="Itoh T."/>
            <person name="Niimura Y."/>
            <person name="Fujii Y."/>
            <person name="Habara T."/>
            <person name="Sakai H."/>
            <person name="Sato Y."/>
            <person name="Wilson G."/>
            <person name="Kumar K."/>
            <person name="McCouch S."/>
            <person name="Juretic N."/>
            <person name="Hoen D."/>
            <person name="Wright S."/>
            <person name="Bruskiewich R."/>
            <person name="Bureau T."/>
            <person name="Miyao A."/>
            <person name="Hirochika H."/>
            <person name="Nishikawa T."/>
            <person name="Kadowaki K."/>
            <person name="Sugiura M."/>
            <person name="Burr B."/>
            <person name="Sasaki T."/>
        </authorList>
    </citation>
    <scope>NUCLEOTIDE SEQUENCE [LARGE SCALE GENOMIC DNA]</scope>
    <source>
        <strain evidence="3">cv. Nipponbare</strain>
    </source>
</reference>
<gene>
    <name evidence="2" type="primary">OSJNBb0060O16.31</name>
</gene>
<evidence type="ECO:0000313" key="2">
    <source>
        <dbReference type="EMBL" id="BAD08112.1"/>
    </source>
</evidence>
<dbReference type="Proteomes" id="UP000000763">
    <property type="component" value="Chromosome 2"/>
</dbReference>
<accession>Q6YV17</accession>